<reference evidence="1" key="1">
    <citation type="journal article" date="2019" name="Database">
        <title>The radish genome database (RadishGD): an integrated information resource for radish genomics.</title>
        <authorList>
            <person name="Yu H.J."/>
            <person name="Baek S."/>
            <person name="Lee Y.J."/>
            <person name="Cho A."/>
            <person name="Mun J.H."/>
        </authorList>
    </citation>
    <scope>NUCLEOTIDE SEQUENCE [LARGE SCALE GENOMIC DNA]</scope>
    <source>
        <strain evidence="1">cv. WK10039</strain>
    </source>
</reference>
<accession>A0A9W3C8S8</accession>
<dbReference type="Proteomes" id="UP000504610">
    <property type="component" value="Chromosome 2"/>
</dbReference>
<sequence>MMKMPWENFGKVLSEVVGLMYYDTDYESESELDSPKLKRQKRALYTPEEETEVIRDQVLKSEGFDIDFSNIRCEFNFSPVDLLHGNKLTKPPQIDGYLINMFCNMAVDEFNKFYVALSPNSSASEALTQNLKSENQNLKENTERWRKEIAETRYTRDEECLESQKCLVEEERKNNFLRHKKRANKIYKMVEDRKSTSGRNKVALWLLN</sequence>
<name>A0A9W3C8S8_RAPSA</name>
<keyword evidence="1" id="KW-1185">Reference proteome</keyword>
<dbReference type="AlphaFoldDB" id="A0A9W3C8S8"/>
<protein>
    <submittedName>
        <fullName evidence="2">Uncharacterized protein LOC130498491 isoform X2</fullName>
    </submittedName>
</protein>
<evidence type="ECO:0000313" key="1">
    <source>
        <dbReference type="Proteomes" id="UP000504610"/>
    </source>
</evidence>
<organism evidence="1 2">
    <name type="scientific">Raphanus sativus</name>
    <name type="common">Radish</name>
    <name type="synonym">Raphanus raphanistrum var. sativus</name>
    <dbReference type="NCBI Taxonomy" id="3726"/>
    <lineage>
        <taxon>Eukaryota</taxon>
        <taxon>Viridiplantae</taxon>
        <taxon>Streptophyta</taxon>
        <taxon>Embryophyta</taxon>
        <taxon>Tracheophyta</taxon>
        <taxon>Spermatophyta</taxon>
        <taxon>Magnoliopsida</taxon>
        <taxon>eudicotyledons</taxon>
        <taxon>Gunneridae</taxon>
        <taxon>Pentapetalae</taxon>
        <taxon>rosids</taxon>
        <taxon>malvids</taxon>
        <taxon>Brassicales</taxon>
        <taxon>Brassicaceae</taxon>
        <taxon>Brassiceae</taxon>
        <taxon>Raphanus</taxon>
    </lineage>
</organism>
<evidence type="ECO:0000313" key="2">
    <source>
        <dbReference type="RefSeq" id="XP_056847884.1"/>
    </source>
</evidence>
<dbReference type="GeneID" id="130498491"/>
<gene>
    <name evidence="2" type="primary">LOC130498491</name>
</gene>
<dbReference type="RefSeq" id="XP_056847884.1">
    <property type="nucleotide sequence ID" value="XM_056991904.1"/>
</dbReference>
<proteinExistence type="predicted"/>
<reference evidence="2" key="2">
    <citation type="submission" date="2025-08" db="UniProtKB">
        <authorList>
            <consortium name="RefSeq"/>
        </authorList>
    </citation>
    <scope>IDENTIFICATION</scope>
    <source>
        <tissue evidence="2">Leaf</tissue>
    </source>
</reference>